<dbReference type="EMBL" id="LROM01000065">
    <property type="protein sequence ID" value="OFA05998.1"/>
    <property type="molecule type" value="Genomic_DNA"/>
</dbReference>
<dbReference type="PANTHER" id="PTHR34220:SF7">
    <property type="entry name" value="SENSOR HISTIDINE KINASE YPDA"/>
    <property type="match status" value="1"/>
</dbReference>
<feature type="transmembrane region" description="Helical" evidence="2">
    <location>
        <begin position="115"/>
        <end position="136"/>
    </location>
</feature>
<dbReference type="SUPFAM" id="SSF55874">
    <property type="entry name" value="ATPase domain of HSP90 chaperone/DNA topoisomerase II/histidine kinase"/>
    <property type="match status" value="1"/>
</dbReference>
<dbReference type="Proteomes" id="UP000175989">
    <property type="component" value="Unassembled WGS sequence"/>
</dbReference>
<keyword evidence="2" id="KW-0472">Membrane</keyword>
<dbReference type="Pfam" id="PF06580">
    <property type="entry name" value="His_kinase"/>
    <property type="match status" value="1"/>
</dbReference>
<proteinExistence type="predicted"/>
<dbReference type="GO" id="GO:0016020">
    <property type="term" value="C:membrane"/>
    <property type="evidence" value="ECO:0007669"/>
    <property type="project" value="InterPro"/>
</dbReference>
<dbReference type="GO" id="GO:0000155">
    <property type="term" value="F:phosphorelay sensor kinase activity"/>
    <property type="evidence" value="ECO:0007669"/>
    <property type="project" value="InterPro"/>
</dbReference>
<keyword evidence="4" id="KW-0808">Transferase</keyword>
<feature type="domain" description="Signal transduction histidine kinase internal region" evidence="3">
    <location>
        <begin position="159"/>
        <end position="238"/>
    </location>
</feature>
<feature type="transmembrane region" description="Helical" evidence="2">
    <location>
        <begin position="15"/>
        <end position="35"/>
    </location>
</feature>
<dbReference type="Gene3D" id="3.30.565.10">
    <property type="entry name" value="Histidine kinase-like ATPase, C-terminal domain"/>
    <property type="match status" value="1"/>
</dbReference>
<evidence type="ECO:0000256" key="2">
    <source>
        <dbReference type="SAM" id="Phobius"/>
    </source>
</evidence>
<protein>
    <submittedName>
        <fullName evidence="4">Sensor histidine kinase YehU</fullName>
        <ecNumber evidence="4">2.7.13.3</ecNumber>
    </submittedName>
</protein>
<name>A0A1E7X1G4_9BURK</name>
<keyword evidence="4" id="KW-0418">Kinase</keyword>
<dbReference type="InterPro" id="IPR036890">
    <property type="entry name" value="HATPase_C_sf"/>
</dbReference>
<accession>A0A1E7X1G4</accession>
<keyword evidence="2" id="KW-0812">Transmembrane</keyword>
<feature type="transmembrane region" description="Helical" evidence="2">
    <location>
        <begin position="83"/>
        <end position="103"/>
    </location>
</feature>
<evidence type="ECO:0000313" key="4">
    <source>
        <dbReference type="EMBL" id="OFA05998.1"/>
    </source>
</evidence>
<keyword evidence="2" id="KW-1133">Transmembrane helix</keyword>
<feature type="coiled-coil region" evidence="1">
    <location>
        <begin position="140"/>
        <end position="167"/>
    </location>
</feature>
<dbReference type="PATRIC" id="fig|762836.4.peg.1546"/>
<dbReference type="InterPro" id="IPR050640">
    <property type="entry name" value="Bact_2-comp_sensor_kinase"/>
</dbReference>
<evidence type="ECO:0000256" key="1">
    <source>
        <dbReference type="SAM" id="Coils"/>
    </source>
</evidence>
<feature type="transmembrane region" description="Helical" evidence="2">
    <location>
        <begin position="41"/>
        <end position="62"/>
    </location>
</feature>
<dbReference type="AlphaFoldDB" id="A0A1E7X1G4"/>
<organism evidence="4 5">
    <name type="scientific">Duganella phyllosphaerae</name>
    <dbReference type="NCBI Taxonomy" id="762836"/>
    <lineage>
        <taxon>Bacteria</taxon>
        <taxon>Pseudomonadati</taxon>
        <taxon>Pseudomonadota</taxon>
        <taxon>Betaproteobacteria</taxon>
        <taxon>Burkholderiales</taxon>
        <taxon>Oxalobacteraceae</taxon>
        <taxon>Telluria group</taxon>
        <taxon>Duganella</taxon>
    </lineage>
</organism>
<evidence type="ECO:0000259" key="3">
    <source>
        <dbReference type="Pfam" id="PF06580"/>
    </source>
</evidence>
<comment type="caution">
    <text evidence="4">The sequence shown here is derived from an EMBL/GenBank/DDBJ whole genome shotgun (WGS) entry which is preliminary data.</text>
</comment>
<evidence type="ECO:0000313" key="5">
    <source>
        <dbReference type="Proteomes" id="UP000175989"/>
    </source>
</evidence>
<dbReference type="InterPro" id="IPR010559">
    <property type="entry name" value="Sig_transdc_His_kin_internal"/>
</dbReference>
<reference evidence="5" key="1">
    <citation type="journal article" date="2016" name="Front. Microbiol.">
        <title>Molecular Keys to the Janthinobacterium and Duganella spp. Interaction with the Plant Pathogen Fusarium graminearum.</title>
        <authorList>
            <person name="Haack F.S."/>
            <person name="Poehlein A."/>
            <person name="Kroger C."/>
            <person name="Voigt C.A."/>
            <person name="Piepenbring M."/>
            <person name="Bode H.B."/>
            <person name="Daniel R."/>
            <person name="Schafer W."/>
            <person name="Streit W.R."/>
        </authorList>
    </citation>
    <scope>NUCLEOTIDE SEQUENCE [LARGE SCALE GENOMIC DNA]</scope>
    <source>
        <strain evidence="5">T54</strain>
    </source>
</reference>
<keyword evidence="5" id="KW-1185">Reference proteome</keyword>
<gene>
    <name evidence="4" type="primary">yehU_1</name>
    <name evidence="4" type="ORF">DUPY_14800</name>
</gene>
<dbReference type="PANTHER" id="PTHR34220">
    <property type="entry name" value="SENSOR HISTIDINE KINASE YPDA"/>
    <property type="match status" value="1"/>
</dbReference>
<sequence length="348" mass="38857">MPVTDHRPLPARLNWYWILQLAGWNFLPLLMVAMTPSAERTLAAIAIGYWGVTGGLLISHLWRRFLKRRIDNRVRVSWRTIAIALPLLSAVHTAIQTVGYFVIKPFGEVHGAGWLPGALLFWWGVYLVWTIFYMLVANLRRNARLEAEALQLQLSAKEAELRALQAQVNPHFFFNSMNSVRALVYQDQDAAAQMIDQLASVMRYALQSGHHDTVPLAAEIEAVQAYLAIEKIRFEERLRIAIDIGLGLETVRIPPMTLQTLVENAVKYGVEASATGSDIRIQARRGNGHVVQIEIANHGAIAPFADSTRVGLANTRQRLALILGAGTRLDLTEDSGWVRATMTIPETP</sequence>
<dbReference type="EC" id="2.7.13.3" evidence="4"/>
<keyword evidence="1" id="KW-0175">Coiled coil</keyword>